<dbReference type="HOGENOM" id="CLU_151819_0_0_9"/>
<dbReference type="KEGG" id="spg:SpyM3_0829"/>
<gene>
    <name evidence="1" type="ordered locus">SpyM3_0829</name>
</gene>
<protein>
    <submittedName>
        <fullName evidence="1">Uncharacterized protein</fullName>
    </submittedName>
</protein>
<proteinExistence type="predicted"/>
<evidence type="ECO:0000313" key="2">
    <source>
        <dbReference type="Proteomes" id="UP000000564"/>
    </source>
</evidence>
<organism evidence="1 2">
    <name type="scientific">Streptococcus pyogenes serotype M3 (strain ATCC BAA-595 / MGAS315)</name>
    <dbReference type="NCBI Taxonomy" id="198466"/>
    <lineage>
        <taxon>Bacteria</taxon>
        <taxon>Bacillati</taxon>
        <taxon>Bacillota</taxon>
        <taxon>Bacilli</taxon>
        <taxon>Lactobacillales</taxon>
        <taxon>Streptococcaceae</taxon>
        <taxon>Streptococcus</taxon>
    </lineage>
</organism>
<evidence type="ECO:0000313" key="1">
    <source>
        <dbReference type="EMBL" id="AAM79436.1"/>
    </source>
</evidence>
<dbReference type="Proteomes" id="UP000000564">
    <property type="component" value="Chromosome"/>
</dbReference>
<name>A0A0H2UUE6_STRP3</name>
<dbReference type="AlphaFoldDB" id="A0A0H2UUE6"/>
<reference evidence="1 2" key="1">
    <citation type="journal article" date="2002" name="Proc. Natl. Acad. Sci. U.S.A.">
        <title>Genome sequence of a serotype M3 strain of group A Streptococcus: phage-encoded toxins, the high-virulence phenotype, and clone emergence.</title>
        <authorList>
            <person name="Beres S.B."/>
            <person name="Sylva G.L."/>
            <person name="Barbian K.D."/>
            <person name="Lei B."/>
            <person name="Hoff J.S."/>
            <person name="Mammarella N.D."/>
            <person name="Liu M.Y."/>
            <person name="Smoot J.C."/>
            <person name="Porcella S.F."/>
            <person name="Parkins L.D."/>
            <person name="Campbell D.S."/>
            <person name="Smith T.M."/>
            <person name="McCormick J.K."/>
            <person name="Leung D.Y."/>
            <person name="Schlievert P.M."/>
            <person name="Musser J.M."/>
        </authorList>
    </citation>
    <scope>NUCLEOTIDE SEQUENCE [LARGE SCALE GENOMIC DNA]</scope>
    <source>
        <strain evidence="2">ATCC BAA-595 / MGAS315</strain>
    </source>
</reference>
<dbReference type="EMBL" id="AE014074">
    <property type="protein sequence ID" value="AAM79436.1"/>
    <property type="molecule type" value="Genomic_DNA"/>
</dbReference>
<dbReference type="RefSeq" id="WP_011054509.1">
    <property type="nucleotide sequence ID" value="NC_004070.1"/>
</dbReference>
<accession>A0A0H2UUE6</accession>
<sequence>MQFLQKWFKHSKKEKLKESSPLSTEIEPSENWEKIPAYIPADKSDYKKVTLITSVIAAGDRPNSQFKVKRILKRNPEAITVSLIASSIAAGVYPESQFRVTSIYCKR</sequence>